<evidence type="ECO:0000259" key="2">
    <source>
        <dbReference type="Pfam" id="PF01370"/>
    </source>
</evidence>
<name>Q6AK96_DESPS</name>
<dbReference type="PANTHER" id="PTHR11092">
    <property type="entry name" value="SUGAR NUCLEOTIDE EPIMERASE RELATED"/>
    <property type="match status" value="1"/>
</dbReference>
<dbReference type="PANTHER" id="PTHR11092:SF0">
    <property type="entry name" value="EPIMERASE FAMILY PROTEIN SDR39U1"/>
    <property type="match status" value="1"/>
</dbReference>
<evidence type="ECO:0000313" key="4">
    <source>
        <dbReference type="EMBL" id="CAG37230.1"/>
    </source>
</evidence>
<dbReference type="InterPro" id="IPR036291">
    <property type="entry name" value="NAD(P)-bd_dom_sf"/>
</dbReference>
<dbReference type="EMBL" id="CR522870">
    <property type="protein sequence ID" value="CAG37230.1"/>
    <property type="molecule type" value="Genomic_DNA"/>
</dbReference>
<dbReference type="KEGG" id="dps:DP2501"/>
<keyword evidence="5" id="KW-1185">Reference proteome</keyword>
<feature type="domain" description="DUF1731" evidence="3">
    <location>
        <begin position="254"/>
        <end position="298"/>
    </location>
</feature>
<feature type="domain" description="NAD-dependent epimerase/dehydratase" evidence="2">
    <location>
        <begin position="14"/>
        <end position="219"/>
    </location>
</feature>
<dbReference type="AlphaFoldDB" id="Q6AK96"/>
<sequence>MTHHTLRKGYTMKILLSGSSGLVGTALLERLFQDGHSITCLKRQKAGSDKKIWNTDRLTDDTFDAVIHLAGDSIVGGRWTKGKKQRIRDSRILGTRELVQFLGKLTTPPKVFCCASAVGYYGSRGDTVLTESSPKGTGFLADICRDWEEEAGKIASRGCRVVNLRFGMILSPRGGALQKMLPAFRLGLGGKVGNGQQIISWVSIRDIEEIVPFILAHSEIEGPVNVVSPQSTTNAELGKNLGKILSKPTFMVLPRLMASIIAGSEITQEMLLASTKASPQKLVAAGYEFRDKSLNKTLLFCLEKNA</sequence>
<reference evidence="5" key="1">
    <citation type="journal article" date="2004" name="Environ. Microbiol.">
        <title>The genome of Desulfotalea psychrophila, a sulfate-reducing bacterium from permanently cold Arctic sediments.</title>
        <authorList>
            <person name="Rabus R."/>
            <person name="Ruepp A."/>
            <person name="Frickey T."/>
            <person name="Rattei T."/>
            <person name="Fartmann B."/>
            <person name="Stark M."/>
            <person name="Bauer M."/>
            <person name="Zibat A."/>
            <person name="Lombardot T."/>
            <person name="Becker I."/>
            <person name="Amann J."/>
            <person name="Gellner K."/>
            <person name="Teeling H."/>
            <person name="Leuschner W.D."/>
            <person name="Gloeckner F.-O."/>
            <person name="Lupas A.N."/>
            <person name="Amann R."/>
            <person name="Klenk H.-P."/>
        </authorList>
    </citation>
    <scope>NUCLEOTIDE SEQUENCE [LARGE SCALE GENOMIC DNA]</scope>
    <source>
        <strain evidence="5">DSM 12343 / LSv54</strain>
    </source>
</reference>
<dbReference type="Pfam" id="PF08338">
    <property type="entry name" value="DUF1731"/>
    <property type="match status" value="1"/>
</dbReference>
<protein>
    <recommendedName>
        <fullName evidence="6">TIGR01777 family protein</fullName>
    </recommendedName>
</protein>
<dbReference type="SUPFAM" id="SSF51735">
    <property type="entry name" value="NAD(P)-binding Rossmann-fold domains"/>
    <property type="match status" value="1"/>
</dbReference>
<dbReference type="HOGENOM" id="CLU_047373_0_2_7"/>
<dbReference type="STRING" id="177439.DP2501"/>
<dbReference type="Proteomes" id="UP000000602">
    <property type="component" value="Chromosome"/>
</dbReference>
<dbReference type="InterPro" id="IPR001509">
    <property type="entry name" value="Epimerase_deHydtase"/>
</dbReference>
<accession>Q6AK96</accession>
<evidence type="ECO:0000259" key="3">
    <source>
        <dbReference type="Pfam" id="PF08338"/>
    </source>
</evidence>
<organism evidence="4 5">
    <name type="scientific">Desulfotalea psychrophila (strain LSv54 / DSM 12343)</name>
    <dbReference type="NCBI Taxonomy" id="177439"/>
    <lineage>
        <taxon>Bacteria</taxon>
        <taxon>Pseudomonadati</taxon>
        <taxon>Thermodesulfobacteriota</taxon>
        <taxon>Desulfobulbia</taxon>
        <taxon>Desulfobulbales</taxon>
        <taxon>Desulfocapsaceae</taxon>
        <taxon>Desulfotalea</taxon>
    </lineage>
</organism>
<dbReference type="InterPro" id="IPR010099">
    <property type="entry name" value="SDR39U1"/>
</dbReference>
<dbReference type="Gene3D" id="3.40.50.720">
    <property type="entry name" value="NAD(P)-binding Rossmann-like Domain"/>
    <property type="match status" value="1"/>
</dbReference>
<dbReference type="eggNOG" id="COG1090">
    <property type="taxonomic scope" value="Bacteria"/>
</dbReference>
<comment type="similarity">
    <text evidence="1">Belongs to the NAD(P)-dependent epimerase/dehydratase family. SDR39U1 subfamily.</text>
</comment>
<evidence type="ECO:0000313" key="5">
    <source>
        <dbReference type="Proteomes" id="UP000000602"/>
    </source>
</evidence>
<gene>
    <name evidence="4" type="ordered locus">DP2501</name>
</gene>
<evidence type="ECO:0000256" key="1">
    <source>
        <dbReference type="ARBA" id="ARBA00009353"/>
    </source>
</evidence>
<dbReference type="Pfam" id="PF01370">
    <property type="entry name" value="Epimerase"/>
    <property type="match status" value="1"/>
</dbReference>
<dbReference type="NCBIfam" id="TIGR01777">
    <property type="entry name" value="yfcH"/>
    <property type="match status" value="1"/>
</dbReference>
<evidence type="ECO:0008006" key="6">
    <source>
        <dbReference type="Google" id="ProtNLM"/>
    </source>
</evidence>
<proteinExistence type="inferred from homology"/>
<dbReference type="InterPro" id="IPR013549">
    <property type="entry name" value="DUF1731"/>
</dbReference>